<sequence>MSTESVKRVSRQDIQLMKLKPYREFKFPIANGEMERQSKESLVQNLIERCLQLYMTQKEVVDTLLAQAKIEPGFTELVWQKLEEENREFFEAYYLRLVVKQQIMEFNRLLEQQVRMMHQIPPTAVAPISNSNGPHIPPTVPQNSACYAPENTGAALKQENMQHPLGSSLPNVFTNGSSSLHVGMHTAVELPSHPSRIDAPPATLSTQNSNMGLMQGINGKMVKPEAGYPGNSTFMFGAESNVLEARPTIGDTSFSSVESSSQPVNEPLLDADISSFGILGQIPRVFSLSDLTADFSQNILECYSRSPFLAADNENFLDSREREHQGDNKRLDTISEGLSYEDYRNK</sequence>
<organism evidence="1 2">
    <name type="scientific">Corchorus olitorius</name>
    <dbReference type="NCBI Taxonomy" id="93759"/>
    <lineage>
        <taxon>Eukaryota</taxon>
        <taxon>Viridiplantae</taxon>
        <taxon>Streptophyta</taxon>
        <taxon>Embryophyta</taxon>
        <taxon>Tracheophyta</taxon>
        <taxon>Spermatophyta</taxon>
        <taxon>Magnoliopsida</taxon>
        <taxon>eudicotyledons</taxon>
        <taxon>Gunneridae</taxon>
        <taxon>Pentapetalae</taxon>
        <taxon>rosids</taxon>
        <taxon>malvids</taxon>
        <taxon>Malvales</taxon>
        <taxon>Malvaceae</taxon>
        <taxon>Grewioideae</taxon>
        <taxon>Apeibeae</taxon>
        <taxon>Corchorus</taxon>
    </lineage>
</organism>
<dbReference type="STRING" id="93759.A0A1R3KQ34"/>
<dbReference type="PANTHER" id="PTHR31871:SF1">
    <property type="entry name" value="HISTIDINE-TRNA LIGASE"/>
    <property type="match status" value="1"/>
</dbReference>
<dbReference type="Proteomes" id="UP000187203">
    <property type="component" value="Unassembled WGS sequence"/>
</dbReference>
<dbReference type="NCBIfam" id="TIGR01589">
    <property type="entry name" value="A_thal_3526"/>
    <property type="match status" value="1"/>
</dbReference>
<proteinExistence type="predicted"/>
<evidence type="ECO:0008006" key="3">
    <source>
        <dbReference type="Google" id="ProtNLM"/>
    </source>
</evidence>
<dbReference type="PANTHER" id="PTHR31871">
    <property type="entry name" value="OS02G0137100 PROTEIN"/>
    <property type="match status" value="1"/>
</dbReference>
<evidence type="ECO:0000313" key="2">
    <source>
        <dbReference type="Proteomes" id="UP000187203"/>
    </source>
</evidence>
<keyword evidence="2" id="KW-1185">Reference proteome</keyword>
<reference evidence="2" key="1">
    <citation type="submission" date="2013-09" db="EMBL/GenBank/DDBJ databases">
        <title>Corchorus olitorius genome sequencing.</title>
        <authorList>
            <person name="Alam M."/>
            <person name="Haque M.S."/>
            <person name="Islam M.S."/>
            <person name="Emdad E.M."/>
            <person name="Islam M.M."/>
            <person name="Ahmed B."/>
            <person name="Halim A."/>
            <person name="Hossen Q.M.M."/>
            <person name="Hossain M.Z."/>
            <person name="Ahmed R."/>
            <person name="Khan M.M."/>
            <person name="Islam R."/>
            <person name="Rashid M.M."/>
            <person name="Khan S.A."/>
            <person name="Rahman M.S."/>
            <person name="Alam M."/>
            <person name="Yahiya A.S."/>
            <person name="Khan M.S."/>
            <person name="Azam M.S."/>
            <person name="Haque T."/>
            <person name="Lashkar M.Z.H."/>
            <person name="Akhand A.I."/>
            <person name="Morshed G."/>
            <person name="Roy S."/>
            <person name="Uddin K.S."/>
            <person name="Rabeya T."/>
            <person name="Hossain A.S."/>
            <person name="Chowdhury A."/>
            <person name="Snigdha A.R."/>
            <person name="Mortoza M.S."/>
            <person name="Matin S.A."/>
            <person name="Hoque S.M.E."/>
            <person name="Islam M.K."/>
            <person name="Roy D.K."/>
            <person name="Haider R."/>
            <person name="Moosa M.M."/>
            <person name="Elias S.M."/>
            <person name="Hasan A.M."/>
            <person name="Jahan S."/>
            <person name="Shafiuddin M."/>
            <person name="Mahmood N."/>
            <person name="Shommy N.S."/>
        </authorList>
    </citation>
    <scope>NUCLEOTIDE SEQUENCE [LARGE SCALE GENOMIC DNA]</scope>
    <source>
        <strain evidence="2">cv. O-4</strain>
    </source>
</reference>
<name>A0A1R3KQ34_9ROSI</name>
<protein>
    <recommendedName>
        <fullName evidence="3">Angiotensin-converting enzyme 2</fullName>
    </recommendedName>
</protein>
<evidence type="ECO:0000313" key="1">
    <source>
        <dbReference type="EMBL" id="OMP09212.1"/>
    </source>
</evidence>
<accession>A0A1R3KQ34</accession>
<dbReference type="AlphaFoldDB" id="A0A1R3KQ34"/>
<comment type="caution">
    <text evidence="1">The sequence shown here is derived from an EMBL/GenBank/DDBJ whole genome shotgun (WGS) entry which is preliminary data.</text>
</comment>
<dbReference type="Pfam" id="PF09713">
    <property type="entry name" value="A_thal_3526"/>
    <property type="match status" value="1"/>
</dbReference>
<gene>
    <name evidence="1" type="ORF">COLO4_05694</name>
</gene>
<dbReference type="InterPro" id="IPR006476">
    <property type="entry name" value="CHP01589_pln"/>
</dbReference>
<dbReference type="OrthoDB" id="1620396at2759"/>
<dbReference type="EMBL" id="AWUE01012428">
    <property type="protein sequence ID" value="OMP09212.1"/>
    <property type="molecule type" value="Genomic_DNA"/>
</dbReference>